<feature type="compositionally biased region" description="Polar residues" evidence="1">
    <location>
        <begin position="486"/>
        <end position="505"/>
    </location>
</feature>
<evidence type="ECO:0000313" key="4">
    <source>
        <dbReference type="Proteomes" id="UP000601435"/>
    </source>
</evidence>
<evidence type="ECO:0000313" key="3">
    <source>
        <dbReference type="EMBL" id="CAE7435991.1"/>
    </source>
</evidence>
<dbReference type="Proteomes" id="UP000601435">
    <property type="component" value="Unassembled WGS sequence"/>
</dbReference>
<name>A0A812RFQ0_9DINO</name>
<dbReference type="Gene3D" id="3.30.420.10">
    <property type="entry name" value="Ribonuclease H-like superfamily/Ribonuclease H"/>
    <property type="match status" value="1"/>
</dbReference>
<sequence>MFIRVRLQSRMGRGRGWDNAPKSAQQGPQPASWQLWRGANSPSVAPWKERPTAPKNPPKKYVFPTYNGAPANAPFSNPAVIPKPISVQETGHLVTDMQSALNFARKTEARVARLHTAYSQAQEQWEAFETKAKANFQTERRRAPGLVAIPEVDGSVSALFAGWADEDTRTMDGVLQRALGAVIPPSTPQRVTGVPPMTELQGHLSLLRFLVKPPNTLGSEIANRLHHSAGPATWENRCDRLVILTIQSYHGHMNCLPNSSPQPLALAMYMCPRIEGFLSVIQFPSVIRALQDGYAAVVADLTRVGGKYFPVILPKRMSYDVLHEYLRPMTSALHDEVVLDDGEVITMLAAGTPPPSNSRATDLFVADVPWFRLDKNRILTCAFPIEDLDVQGLLALNPNSYTHMCPHIMFPALLPMLALLFPGTLDEPDGDPEPAAQVAYLQPPAGPPPAVPVHDDSVESWPPPWETHGDTVAEFYDVTLPSEHSWNEGANSRANSRGTATQGTAWSPIDGHPAPQVMPAPEDGGSEGAAAPAPHVDDVAESEPRIPLFALVYVPDILPELHTVHLHVPCSRSQALTGLLSGRSGDSAMYFPAVIPVVPQPDPAFMIFVAKPGWFCSKPVVLFDCRRIDQTMFAQAVFPELNRESILLAAGRRSAIPNTILILDCRYLLRAFMWQIVQGAVFLLRDGIVLTVAYIENLLPSDTSPAPIDPPDDELFRSSGSDDHPRCWQTQADPTFVTRQSLADMWRTVFPHDALLEGMRQPPGQPRRYVILFSLPARPTGMQLEALTCDSVELPIQDTPAVFAIMTPGYTFECIELDIHEGQTVPSLLEAVDPVRDPGRRSLFPVLLPVNPQADARWGSLIALPAWAVNSVIVCFDMYALEGRIFAARVPPLTDRYWLLRLAGISPHAAVEITCPCLDGFVEDGHEVRLAPDDCVTFVAPTTDNEPIVHLAEMLGTHLGWASGPPFPGQASDDRLCIVSDDRIIDFVVEPVRSMYYKADIAFNLGLRSWLLHLTPAQPAVRDSAVFGRPQRTVLTAGEHFRRGGATELVVGILDGRPLLQSWQRLYIQDGWLDLNRLRQPDRYCTSGLACLPARLSGPLAVALVSARLALCYPTIVKVGTFGHCLLRPYGKKAAQPSLMRELSSKFSPSTFLKNQLMTAPILLPSASRHNCQCPAINSRRYSFSGAAHSLLKFAPALSTFRYGADRGHASAQSVPPDTPYFLGEVLDDALTSELLALCWALSWAAQHSLRYEAPLHFLYDAQSAGYGTFGKARPARGSRPSHYAPLAQFAVALRQYLNARRAITHAHVKGHTGQLGNELCDALAKLARRDSATAFDRCLPDWPSRWAAHPLAEWAWATVPGQCDVPRLFCFDVEVDLAQHKPLPTVAPPQEAVINSAGPAGEVHFAFSCVSLNVLTLRDRPAAPGQETTVGMRVLGRKDVLKASLQSVQPLFVGLQETRLPQSESQPDSDYLIFTAAATEQGTGGCSLWIAKDIPLFSCGGVPTFIRQSDVTVTATSPRHLVALIQTARLQLQVLVLHAPSAATMPATTVRDFWDARATDIVQRPEGSDFLVLCDANSRLGDVVSELVSDHGAEAENIAGGLFHEFLAKVDALAPSTWSQWHSGSHATWVSFTGLQSRIDYILVPREWKVAALQSCVLPRVEHLQLRDDHFPVHLLCQFARQLPKLVHQNVKKQVVRPGPAAAGPAACALLNSTVPVQAWDVPIDEHYGVLAQAWRTVGRSLEPDATPVPRQPYLSAATLEIVKARQDSRVRLKFLCRERAYRWKLISFAAFVNHAGHLSFSHARTAVADRWLRDLDGEEARMLAHHVRLGRDIRRSVAFDRTHYLDGLASEVAQGNIGDAKALYRVLRRAFPAARSARRQGITPLPMLMLEDGTVAQTTSARAEAWRTHFSAQEAGIAVSGPEYAEAFAHCTIIQARSLDVSLVPTLATVEKHILATKSARAAGPDGITAELLRLDAPITARQLLPVFLKASLHVQEPITFRGGDLVCLAKRAGQALTCEAYRSILVSSVPGKQNHRGLRESLKHLLLGSQPPFQAGVAAGQGIEGIALAVRTFYTLCRAKNVPASLVFFDLQAAFYQ</sequence>
<feature type="compositionally biased region" description="Polar residues" evidence="1">
    <location>
        <begin position="22"/>
        <end position="32"/>
    </location>
</feature>
<feature type="region of interest" description="Disordered" evidence="1">
    <location>
        <begin position="486"/>
        <end position="533"/>
    </location>
</feature>
<dbReference type="SUPFAM" id="SSF53098">
    <property type="entry name" value="Ribonuclease H-like"/>
    <property type="match status" value="1"/>
</dbReference>
<dbReference type="InterPro" id="IPR012337">
    <property type="entry name" value="RNaseH-like_sf"/>
</dbReference>
<accession>A0A812RFQ0</accession>
<feature type="domain" description="Endonuclease/exonuclease/phosphatase" evidence="2">
    <location>
        <begin position="1438"/>
        <end position="1656"/>
    </location>
</feature>
<dbReference type="GO" id="GO:0003824">
    <property type="term" value="F:catalytic activity"/>
    <property type="evidence" value="ECO:0007669"/>
    <property type="project" value="InterPro"/>
</dbReference>
<dbReference type="GO" id="GO:0003676">
    <property type="term" value="F:nucleic acid binding"/>
    <property type="evidence" value="ECO:0007669"/>
    <property type="project" value="InterPro"/>
</dbReference>
<dbReference type="InterPro" id="IPR036397">
    <property type="entry name" value="RNaseH_sf"/>
</dbReference>
<dbReference type="SUPFAM" id="SSF56219">
    <property type="entry name" value="DNase I-like"/>
    <property type="match status" value="1"/>
</dbReference>
<dbReference type="InterPro" id="IPR036691">
    <property type="entry name" value="Endo/exonu/phosph_ase_sf"/>
</dbReference>
<feature type="compositionally biased region" description="Basic and acidic residues" evidence="1">
    <location>
        <begin position="714"/>
        <end position="726"/>
    </location>
</feature>
<gene>
    <name evidence="3" type="primary">tyrP-A</name>
    <name evidence="3" type="ORF">SNEC2469_LOCUS11973</name>
</gene>
<dbReference type="InterPro" id="IPR005135">
    <property type="entry name" value="Endo/exonuclease/phosphatase"/>
</dbReference>
<dbReference type="EMBL" id="CAJNJA010018985">
    <property type="protein sequence ID" value="CAE7435991.1"/>
    <property type="molecule type" value="Genomic_DNA"/>
</dbReference>
<evidence type="ECO:0000259" key="2">
    <source>
        <dbReference type="Pfam" id="PF03372"/>
    </source>
</evidence>
<feature type="region of interest" description="Disordered" evidence="1">
    <location>
        <begin position="425"/>
        <end position="466"/>
    </location>
</feature>
<dbReference type="Pfam" id="PF03372">
    <property type="entry name" value="Exo_endo_phos"/>
    <property type="match status" value="1"/>
</dbReference>
<evidence type="ECO:0000256" key="1">
    <source>
        <dbReference type="SAM" id="MobiDB-lite"/>
    </source>
</evidence>
<reference evidence="3" key="1">
    <citation type="submission" date="2021-02" db="EMBL/GenBank/DDBJ databases">
        <authorList>
            <person name="Dougan E. K."/>
            <person name="Rhodes N."/>
            <person name="Thang M."/>
            <person name="Chan C."/>
        </authorList>
    </citation>
    <scope>NUCLEOTIDE SEQUENCE</scope>
</reference>
<proteinExistence type="predicted"/>
<keyword evidence="4" id="KW-1185">Reference proteome</keyword>
<dbReference type="OrthoDB" id="4159828at2759"/>
<organism evidence="3 4">
    <name type="scientific">Symbiodinium necroappetens</name>
    <dbReference type="NCBI Taxonomy" id="1628268"/>
    <lineage>
        <taxon>Eukaryota</taxon>
        <taxon>Sar</taxon>
        <taxon>Alveolata</taxon>
        <taxon>Dinophyceae</taxon>
        <taxon>Suessiales</taxon>
        <taxon>Symbiodiniaceae</taxon>
        <taxon>Symbiodinium</taxon>
    </lineage>
</organism>
<protein>
    <submittedName>
        <fullName evidence="3">TyrP-A protein</fullName>
    </submittedName>
</protein>
<feature type="non-terminal residue" evidence="3">
    <location>
        <position position="2100"/>
    </location>
</feature>
<feature type="region of interest" description="Disordered" evidence="1">
    <location>
        <begin position="13"/>
        <end position="58"/>
    </location>
</feature>
<feature type="region of interest" description="Disordered" evidence="1">
    <location>
        <begin position="703"/>
        <end position="729"/>
    </location>
</feature>
<comment type="caution">
    <text evidence="3">The sequence shown here is derived from an EMBL/GenBank/DDBJ whole genome shotgun (WGS) entry which is preliminary data.</text>
</comment>
<dbReference type="Gene3D" id="3.60.10.10">
    <property type="entry name" value="Endonuclease/exonuclease/phosphatase"/>
    <property type="match status" value="1"/>
</dbReference>